<reference evidence="2" key="1">
    <citation type="journal article" date="2023" name="IMA Fungus">
        <title>Comparative genomic study of the Penicillium genus elucidates a diverse pangenome and 15 lateral gene transfer events.</title>
        <authorList>
            <person name="Petersen C."/>
            <person name="Sorensen T."/>
            <person name="Nielsen M.R."/>
            <person name="Sondergaard T.E."/>
            <person name="Sorensen J.L."/>
            <person name="Fitzpatrick D.A."/>
            <person name="Frisvad J.C."/>
            <person name="Nielsen K.L."/>
        </authorList>
    </citation>
    <scope>NUCLEOTIDE SEQUENCE</scope>
    <source>
        <strain evidence="2">IBT 17514</strain>
    </source>
</reference>
<protein>
    <submittedName>
        <fullName evidence="2">Uncharacterized protein</fullName>
    </submittedName>
</protein>
<sequence>MSDKINFHKLRRPDSCEHELNAIHISSQAFTSQPDPAAATTELVRSLRKHCTKNQSFNTADNFLFYFWMTLLNAQRIIPIEHPWHEALIVAVDDLRRAGGPLVDNHTENLWGNLPGLSMLILDFWADFPDTTPEEIEDCKRWNSFVSGLVARGCRWWIVYGYYEIREALETASHDKPTSFDPATVFECKLWVATQWLIRCGGMLFQDATKSLESYTAQEVGSVGPGALCKDLPAFSIQRWHFRLSQLMELADRKSTTRLKDRAAHEVVMSQSSLSHVDQAIAAMHKWRSSADAESQSSDDKDSSGTP</sequence>
<reference evidence="2" key="2">
    <citation type="submission" date="2023-01" db="EMBL/GenBank/DDBJ databases">
        <authorList>
            <person name="Petersen C."/>
        </authorList>
    </citation>
    <scope>NUCLEOTIDE SEQUENCE</scope>
    <source>
        <strain evidence="2">IBT 17514</strain>
    </source>
</reference>
<comment type="caution">
    <text evidence="2">The sequence shown here is derived from an EMBL/GenBank/DDBJ whole genome shotgun (WGS) entry which is preliminary data.</text>
</comment>
<feature type="compositionally biased region" description="Basic and acidic residues" evidence="1">
    <location>
        <begin position="298"/>
        <end position="307"/>
    </location>
</feature>
<organism evidence="2 3">
    <name type="scientific">Penicillium malachiteum</name>
    <dbReference type="NCBI Taxonomy" id="1324776"/>
    <lineage>
        <taxon>Eukaryota</taxon>
        <taxon>Fungi</taxon>
        <taxon>Dikarya</taxon>
        <taxon>Ascomycota</taxon>
        <taxon>Pezizomycotina</taxon>
        <taxon>Eurotiomycetes</taxon>
        <taxon>Eurotiomycetidae</taxon>
        <taxon>Eurotiales</taxon>
        <taxon>Aspergillaceae</taxon>
        <taxon>Penicillium</taxon>
    </lineage>
</organism>
<proteinExistence type="predicted"/>
<keyword evidence="3" id="KW-1185">Reference proteome</keyword>
<dbReference type="Proteomes" id="UP001215712">
    <property type="component" value="Unassembled WGS sequence"/>
</dbReference>
<dbReference type="InterPro" id="IPR022085">
    <property type="entry name" value="OpdG"/>
</dbReference>
<gene>
    <name evidence="2" type="ORF">N7493_007386</name>
</gene>
<dbReference type="PANTHER" id="PTHR38797">
    <property type="entry name" value="NUCLEAR PORE COMPLEX PROTEIN NUP85-RELATED"/>
    <property type="match status" value="1"/>
</dbReference>
<dbReference type="Pfam" id="PF12311">
    <property type="entry name" value="DUF3632"/>
    <property type="match status" value="1"/>
</dbReference>
<dbReference type="EMBL" id="JAQJAN010000010">
    <property type="protein sequence ID" value="KAJ5719808.1"/>
    <property type="molecule type" value="Genomic_DNA"/>
</dbReference>
<evidence type="ECO:0000256" key="1">
    <source>
        <dbReference type="SAM" id="MobiDB-lite"/>
    </source>
</evidence>
<dbReference type="InterPro" id="IPR053204">
    <property type="entry name" value="Oxopyrrolidines_Biosynth-assoc"/>
</dbReference>
<feature type="region of interest" description="Disordered" evidence="1">
    <location>
        <begin position="287"/>
        <end position="307"/>
    </location>
</feature>
<evidence type="ECO:0000313" key="2">
    <source>
        <dbReference type="EMBL" id="KAJ5719808.1"/>
    </source>
</evidence>
<evidence type="ECO:0000313" key="3">
    <source>
        <dbReference type="Proteomes" id="UP001215712"/>
    </source>
</evidence>
<dbReference type="AlphaFoldDB" id="A0AAD6HJ92"/>
<dbReference type="PANTHER" id="PTHR38797:SF4">
    <property type="entry name" value="NUCLEAR PORE COMPLEX PROTEIN NUP85"/>
    <property type="match status" value="1"/>
</dbReference>
<name>A0AAD6HJ92_9EURO</name>
<accession>A0AAD6HJ92</accession>